<keyword evidence="6" id="KW-1185">Reference proteome</keyword>
<feature type="region of interest" description="Disordered" evidence="2">
    <location>
        <begin position="874"/>
        <end position="908"/>
    </location>
</feature>
<evidence type="ECO:0000313" key="5">
    <source>
        <dbReference type="EMBL" id="GBG70173.1"/>
    </source>
</evidence>
<dbReference type="Proteomes" id="UP000265515">
    <property type="component" value="Unassembled WGS sequence"/>
</dbReference>
<comment type="caution">
    <text evidence="5">The sequence shown here is derived from an EMBL/GenBank/DDBJ whole genome shotgun (WGS) entry which is preliminary data.</text>
</comment>
<sequence>MSSGTHVRQGGGAGTGDGGRGGRLSRGGGSAGGGGGGGPGGGIFRSMSNLFRSIGHGAGEIASTLRGSVVQAVPSSQVEDGNYREQVLWAGFDVLDIGPGEQWRVLLLTYQNGFQIWDVHEATNIRELVSRRDGAISCLRLLPRSYVPEPEESPIAGKRPILAVVGAGEGILNGSNLRGGFPGPNSGMLHHMGTIGSPSGVSRGGTPYFRNSVCLYSLKTHTFVHFLRFQMPVSTVRCSPRLIAVALEKQISCFDAATLQNTFSVMTYLFRQPVSGSVNGMHGAMALGSRWLAYAAKQLLVPTTGRVSPQHLVTSPGASPSTSPANGPGSGLPAHYAKELTKSLMTSVCVLGDMGIRTITKYYNDLLPDGDDRVLLPQGAGGQGSPSIPGNGLSPRACSGSGAAESEYPGTVIVRDVVTRSVVAQFRAHDSELSALAFDPSGTLLVTASVCGKNLNVFRLTPLPTAAGNGANGSVGGDASLAHVHLYKLHRGVTKAGIQDISFSSDSEWISVSTTHGTTHLFAICPFGGPVNPATHRAAPPLLEATIGATIPVYMPSVPWWTNQGPLRLSPPVPLPPPGPVILHAMSRVRSDSSMWRGYLPIGAVATVFHDSGGVSLSDADPSSGGCMREQLHILSPSGRLTRYQLRPCIGGVENGSVGNSSGGVGSAGGVASWELRLVVEPLERWDVCRRASWGEREDKVVIPDGRDGTSDDLGATSIVSANGYASSPGYSGRERDGAMTDEELQRWYMSNAEVRMHGNCTLPLWANPQVSFHVLLPQGNENGGKVGSVDGSSEGEVEIERLLTRKIEVRRIDLVPLCERLEQYTLAQGVRDSVMHPFPGDPNLRVRYANRVEDGNDLTVSGHHVTEGKMMPIRRSSSSRSTTTGSATSEIAPYGGTGTALPLNQPGHERYRLGTVSGAAARVAVPVDDRHTSAGELNGFLPGGGARHSHRSRAGQPITVAKPAPYTEPSTWHLHPLRVLDDYEPAAMGNAQIDEHTMAIGGNAGVRREGERSDSRRQMQQMGLHLDHGVVMDPLLDDAFEDHNSSGSADVSQGSTPPSSLESSPSHFATHGDPHRRNVSDGSHACMAHLSRGSHLQTGAGSPLGNHVAAHPPLPRSCVLHYPGETVSSPPMAIPRSSRNRVADLRISGINSVEESGIVTAGSPDIGNAVDVGEQGDANEEDGRMVFDIPPGAEVEGLFLLNDRVMEPAAVLSSENVVEKGTMEDKGRLTNDGQLSEPVIGLRGATPERDMVDRAHGETGYGSRSESGSGSSSGSGLGSRYAPRHDVQYESDVRAVEAADPDCQAVNRISMKNTVSLDGRKSKARELSIGAVNQDGARQAGETNNVKLGGTGTQGGGGGGDDVTGREGWEGIVQGLEQEAAEGWEEGSWMASQQISSSLPAFVERCS</sequence>
<dbReference type="PANTHER" id="PTHR13268:SF0">
    <property type="entry name" value="BCAS3 MICROTUBULE ASSOCIATED CELL MIGRATION FACTOR"/>
    <property type="match status" value="1"/>
</dbReference>
<feature type="region of interest" description="Disordered" evidence="2">
    <location>
        <begin position="1227"/>
        <end position="1283"/>
    </location>
</feature>
<reference evidence="5 6" key="1">
    <citation type="journal article" date="2018" name="Cell">
        <title>The Chara Genome: Secondary Complexity and Implications for Plant Terrestrialization.</title>
        <authorList>
            <person name="Nishiyama T."/>
            <person name="Sakayama H."/>
            <person name="Vries J.D."/>
            <person name="Buschmann H."/>
            <person name="Saint-Marcoux D."/>
            <person name="Ullrich K.K."/>
            <person name="Haas F.B."/>
            <person name="Vanderstraeten L."/>
            <person name="Becker D."/>
            <person name="Lang D."/>
            <person name="Vosolsobe S."/>
            <person name="Rombauts S."/>
            <person name="Wilhelmsson P.K.I."/>
            <person name="Janitza P."/>
            <person name="Kern R."/>
            <person name="Heyl A."/>
            <person name="Rumpler F."/>
            <person name="Villalobos L.I.A.C."/>
            <person name="Clay J.M."/>
            <person name="Skokan R."/>
            <person name="Toyoda A."/>
            <person name="Suzuki Y."/>
            <person name="Kagoshima H."/>
            <person name="Schijlen E."/>
            <person name="Tajeshwar N."/>
            <person name="Catarino B."/>
            <person name="Hetherington A.J."/>
            <person name="Saltykova A."/>
            <person name="Bonnot C."/>
            <person name="Breuninger H."/>
            <person name="Symeonidi A."/>
            <person name="Radhakrishnan G.V."/>
            <person name="Van Nieuwerburgh F."/>
            <person name="Deforce D."/>
            <person name="Chang C."/>
            <person name="Karol K.G."/>
            <person name="Hedrich R."/>
            <person name="Ulvskov P."/>
            <person name="Glockner G."/>
            <person name="Delwiche C.F."/>
            <person name="Petrasek J."/>
            <person name="Van de Peer Y."/>
            <person name="Friml J."/>
            <person name="Beilby M."/>
            <person name="Dolan L."/>
            <person name="Kohara Y."/>
            <person name="Sugano S."/>
            <person name="Fujiyama A."/>
            <person name="Delaux P.-M."/>
            <person name="Quint M."/>
            <person name="TheiBen G."/>
            <person name="Hagemann M."/>
            <person name="Harholt J."/>
            <person name="Dunand C."/>
            <person name="Zachgo S."/>
            <person name="Langdale J."/>
            <person name="Maumus F."/>
            <person name="Straeten D.V.D."/>
            <person name="Gould S.B."/>
            <person name="Rensing S.A."/>
        </authorList>
    </citation>
    <scope>NUCLEOTIDE SEQUENCE [LARGE SCALE GENOMIC DNA]</scope>
    <source>
        <strain evidence="5 6">S276</strain>
    </source>
</reference>
<protein>
    <submittedName>
        <fullName evidence="5">Uncharacterized protein</fullName>
    </submittedName>
</protein>
<feature type="compositionally biased region" description="Basic and acidic residues" evidence="2">
    <location>
        <begin position="1247"/>
        <end position="1258"/>
    </location>
</feature>
<dbReference type="SMART" id="SM00320">
    <property type="entry name" value="WD40"/>
    <property type="match status" value="3"/>
</dbReference>
<dbReference type="InterPro" id="IPR001680">
    <property type="entry name" value="WD40_rpt"/>
</dbReference>
<dbReference type="Pfam" id="PF21034">
    <property type="entry name" value="BCAS3_WD40"/>
    <property type="match status" value="2"/>
</dbReference>
<dbReference type="EMBL" id="BFEA01000126">
    <property type="protein sequence ID" value="GBG70173.1"/>
    <property type="molecule type" value="Genomic_DNA"/>
</dbReference>
<feature type="compositionally biased region" description="Basic and acidic residues" evidence="2">
    <location>
        <begin position="1071"/>
        <end position="1080"/>
    </location>
</feature>
<dbReference type="Gene3D" id="2.130.10.10">
    <property type="entry name" value="YVTN repeat-like/Quinoprotein amine dehydrogenase"/>
    <property type="match status" value="1"/>
</dbReference>
<dbReference type="GO" id="GO:0000407">
    <property type="term" value="C:phagophore assembly site"/>
    <property type="evidence" value="ECO:0007669"/>
    <property type="project" value="UniProtKB-SubCell"/>
</dbReference>
<proteinExistence type="predicted"/>
<organism evidence="5 6">
    <name type="scientific">Chara braunii</name>
    <name type="common">Braun's stonewort</name>
    <dbReference type="NCBI Taxonomy" id="69332"/>
    <lineage>
        <taxon>Eukaryota</taxon>
        <taxon>Viridiplantae</taxon>
        <taxon>Streptophyta</taxon>
        <taxon>Charophyceae</taxon>
        <taxon>Charales</taxon>
        <taxon>Characeae</taxon>
        <taxon>Chara</taxon>
    </lineage>
</organism>
<feature type="compositionally biased region" description="Low complexity" evidence="2">
    <location>
        <begin position="314"/>
        <end position="327"/>
    </location>
</feature>
<dbReference type="InterPro" id="IPR015943">
    <property type="entry name" value="WD40/YVTN_repeat-like_dom_sf"/>
</dbReference>
<feature type="region of interest" description="Disordered" evidence="2">
    <location>
        <begin position="374"/>
        <end position="405"/>
    </location>
</feature>
<dbReference type="OrthoDB" id="25778at2759"/>
<feature type="compositionally biased region" description="Gly residues" evidence="2">
    <location>
        <begin position="1350"/>
        <end position="1363"/>
    </location>
</feature>
<name>A0A388KJM8_CHABU</name>
<feature type="region of interest" description="Disordered" evidence="2">
    <location>
        <begin position="1384"/>
        <end position="1408"/>
    </location>
</feature>
<gene>
    <name evidence="5" type="ORF">CBR_g6304</name>
</gene>
<feature type="region of interest" description="Disordered" evidence="2">
    <location>
        <begin position="1"/>
        <end position="39"/>
    </location>
</feature>
<dbReference type="InterPro" id="IPR045142">
    <property type="entry name" value="BCAS3-like"/>
</dbReference>
<dbReference type="InterPro" id="IPR022175">
    <property type="entry name" value="BCAS3_dom"/>
</dbReference>
<feature type="compositionally biased region" description="Gly residues" evidence="2">
    <location>
        <begin position="9"/>
        <end position="39"/>
    </location>
</feature>
<dbReference type="InterPro" id="IPR048382">
    <property type="entry name" value="BCAS3_WD40"/>
</dbReference>
<feature type="region of interest" description="Disordered" evidence="2">
    <location>
        <begin position="1039"/>
        <end position="1082"/>
    </location>
</feature>
<feature type="compositionally biased region" description="Low complexity" evidence="2">
    <location>
        <begin position="1053"/>
        <end position="1067"/>
    </location>
</feature>
<evidence type="ECO:0000259" key="4">
    <source>
        <dbReference type="Pfam" id="PF21034"/>
    </source>
</evidence>
<feature type="region of interest" description="Disordered" evidence="2">
    <location>
        <begin position="1336"/>
        <end position="1371"/>
    </location>
</feature>
<dbReference type="Gramene" id="GBG70173">
    <property type="protein sequence ID" value="GBG70173"/>
    <property type="gene ID" value="CBR_g6304"/>
</dbReference>
<feature type="compositionally biased region" description="Low complexity" evidence="2">
    <location>
        <begin position="1262"/>
        <end position="1271"/>
    </location>
</feature>
<feature type="compositionally biased region" description="Polar residues" evidence="2">
    <location>
        <begin position="1391"/>
        <end position="1400"/>
    </location>
</feature>
<evidence type="ECO:0000256" key="2">
    <source>
        <dbReference type="SAM" id="MobiDB-lite"/>
    </source>
</evidence>
<accession>A0A388KJM8</accession>
<feature type="domain" description="BCAS3 WD40" evidence="4">
    <location>
        <begin position="202"/>
        <end position="301"/>
    </location>
</feature>
<feature type="domain" description="BCAS3" evidence="3">
    <location>
        <begin position="675"/>
        <end position="818"/>
    </location>
</feature>
<dbReference type="GO" id="GO:0006914">
    <property type="term" value="P:autophagy"/>
    <property type="evidence" value="ECO:0007669"/>
    <property type="project" value="InterPro"/>
</dbReference>
<dbReference type="PANTHER" id="PTHR13268">
    <property type="entry name" value="BREAST CARCINOMA AMPLIFIED SEQUENCE 3"/>
    <property type="match status" value="1"/>
</dbReference>
<feature type="domain" description="BCAS3 WD40" evidence="4">
    <location>
        <begin position="412"/>
        <end position="536"/>
    </location>
</feature>
<dbReference type="InterPro" id="IPR036322">
    <property type="entry name" value="WD40_repeat_dom_sf"/>
</dbReference>
<feature type="compositionally biased region" description="Low complexity" evidence="2">
    <location>
        <begin position="875"/>
        <end position="890"/>
    </location>
</feature>
<evidence type="ECO:0000256" key="1">
    <source>
        <dbReference type="ARBA" id="ARBA00004329"/>
    </source>
</evidence>
<comment type="subcellular location">
    <subcellularLocation>
        <location evidence="1">Preautophagosomal structure</location>
    </subcellularLocation>
</comment>
<dbReference type="Pfam" id="PF12490">
    <property type="entry name" value="BCAS3"/>
    <property type="match status" value="1"/>
</dbReference>
<dbReference type="GO" id="GO:0042594">
    <property type="term" value="P:response to starvation"/>
    <property type="evidence" value="ECO:0007669"/>
    <property type="project" value="TreeGrafter"/>
</dbReference>
<feature type="region of interest" description="Disordered" evidence="2">
    <location>
        <begin position="310"/>
        <end position="333"/>
    </location>
</feature>
<evidence type="ECO:0000259" key="3">
    <source>
        <dbReference type="Pfam" id="PF12490"/>
    </source>
</evidence>
<evidence type="ECO:0000313" key="6">
    <source>
        <dbReference type="Proteomes" id="UP000265515"/>
    </source>
</evidence>
<dbReference type="SUPFAM" id="SSF50978">
    <property type="entry name" value="WD40 repeat-like"/>
    <property type="match status" value="1"/>
</dbReference>